<dbReference type="Proteomes" id="UP000005408">
    <property type="component" value="Unassembled WGS sequence"/>
</dbReference>
<protein>
    <recommendedName>
        <fullName evidence="3">Ketoreductase domain-containing protein</fullName>
    </recommendedName>
</protein>
<dbReference type="AlphaFoldDB" id="A0A8W8HT25"/>
<dbReference type="EnsemblMetazoa" id="G10921.1">
    <property type="protein sequence ID" value="G10921.1:cds"/>
    <property type="gene ID" value="G10921"/>
</dbReference>
<sequence length="391" mass="44185">MGVQQKTSMPKTRLVGRTLYAIDRYLHVLSLKMSEELILEWTIFIGIYVFLLVLFFFNIYLCLSFLILYVILRIIQSRYKKLLPVKSKAVLVTGCDRGFGHHFARHLDDVGFTVYAGVLHKDSAGAKKLKSHSSKRLHVLQLDVTCDSDIKEAVAFITAHSKNKGLWGVVNNAGVNVVGDMETTPIDQINRCLSINLFGMIRVTQQVLPMIRKSQGRIVNISSVMGRYSAQGDSAYHMSKSALESVSDSLRLEMRPCGVGVSIIEPGKFDAATTCNDPEIVKIRRNEVDIQWERATEEVKSFYGKDYFYRFFLKDNRENSAESPDKVIEAVVDALLNEAPRARYLVPGSSRLIDIHAIFARLNGYFPEIISDVVYTWFTGAHKPAKILKNH</sequence>
<dbReference type="InterPro" id="IPR002347">
    <property type="entry name" value="SDR_fam"/>
</dbReference>
<proteinExistence type="inferred from homology"/>
<name>A0A8W8HT25_MAGGI</name>
<keyword evidence="2" id="KW-0472">Membrane</keyword>
<dbReference type="PANTHER" id="PTHR43313:SF36">
    <property type="entry name" value="D-BETA-HYDROXYBUTYRATE DEHYDROGENASE, MITOCHONDRIAL"/>
    <property type="match status" value="1"/>
</dbReference>
<evidence type="ECO:0000313" key="5">
    <source>
        <dbReference type="Proteomes" id="UP000005408"/>
    </source>
</evidence>
<dbReference type="Gene3D" id="3.40.50.720">
    <property type="entry name" value="NAD(P)-binding Rossmann-like Domain"/>
    <property type="match status" value="1"/>
</dbReference>
<accession>A0A8W8HT25</accession>
<dbReference type="Pfam" id="PF00106">
    <property type="entry name" value="adh_short"/>
    <property type="match status" value="1"/>
</dbReference>
<keyword evidence="2" id="KW-0812">Transmembrane</keyword>
<dbReference type="PANTHER" id="PTHR43313">
    <property type="entry name" value="SHORT-CHAIN DEHYDROGENASE/REDUCTASE FAMILY 9C"/>
    <property type="match status" value="1"/>
</dbReference>
<evidence type="ECO:0000259" key="3">
    <source>
        <dbReference type="SMART" id="SM00822"/>
    </source>
</evidence>
<feature type="domain" description="Ketoreductase" evidence="3">
    <location>
        <begin position="88"/>
        <end position="267"/>
    </location>
</feature>
<feature type="transmembrane region" description="Helical" evidence="2">
    <location>
        <begin position="41"/>
        <end position="72"/>
    </location>
</feature>
<evidence type="ECO:0000313" key="4">
    <source>
        <dbReference type="EnsemblMetazoa" id="G10921.1:cds"/>
    </source>
</evidence>
<dbReference type="SMART" id="SM00822">
    <property type="entry name" value="PKS_KR"/>
    <property type="match status" value="1"/>
</dbReference>
<evidence type="ECO:0000256" key="1">
    <source>
        <dbReference type="RuleBase" id="RU000363"/>
    </source>
</evidence>
<dbReference type="InterPro" id="IPR057326">
    <property type="entry name" value="KR_dom"/>
</dbReference>
<keyword evidence="5" id="KW-1185">Reference proteome</keyword>
<evidence type="ECO:0000256" key="2">
    <source>
        <dbReference type="SAM" id="Phobius"/>
    </source>
</evidence>
<dbReference type="InterPro" id="IPR036291">
    <property type="entry name" value="NAD(P)-bd_dom_sf"/>
</dbReference>
<organism evidence="4 5">
    <name type="scientific">Magallana gigas</name>
    <name type="common">Pacific oyster</name>
    <name type="synonym">Crassostrea gigas</name>
    <dbReference type="NCBI Taxonomy" id="29159"/>
    <lineage>
        <taxon>Eukaryota</taxon>
        <taxon>Metazoa</taxon>
        <taxon>Spiralia</taxon>
        <taxon>Lophotrochozoa</taxon>
        <taxon>Mollusca</taxon>
        <taxon>Bivalvia</taxon>
        <taxon>Autobranchia</taxon>
        <taxon>Pteriomorphia</taxon>
        <taxon>Ostreida</taxon>
        <taxon>Ostreoidea</taxon>
        <taxon>Ostreidae</taxon>
        <taxon>Magallana</taxon>
    </lineage>
</organism>
<comment type="similarity">
    <text evidence="1">Belongs to the short-chain dehydrogenases/reductases (SDR) family.</text>
</comment>
<dbReference type="GO" id="GO:0008202">
    <property type="term" value="P:steroid metabolic process"/>
    <property type="evidence" value="ECO:0007669"/>
    <property type="project" value="TreeGrafter"/>
</dbReference>
<dbReference type="PRINTS" id="PR00080">
    <property type="entry name" value="SDRFAMILY"/>
</dbReference>
<keyword evidence="2" id="KW-1133">Transmembrane helix</keyword>
<reference evidence="4" key="1">
    <citation type="submission" date="2022-08" db="UniProtKB">
        <authorList>
            <consortium name="EnsemblMetazoa"/>
        </authorList>
    </citation>
    <scope>IDENTIFICATION</scope>
    <source>
        <strain evidence="4">05x7-T-G4-1.051#20</strain>
    </source>
</reference>
<dbReference type="SUPFAM" id="SSF51735">
    <property type="entry name" value="NAD(P)-binding Rossmann-fold domains"/>
    <property type="match status" value="1"/>
</dbReference>
<dbReference type="GO" id="GO:0016491">
    <property type="term" value="F:oxidoreductase activity"/>
    <property type="evidence" value="ECO:0007669"/>
    <property type="project" value="TreeGrafter"/>
</dbReference>
<dbReference type="PRINTS" id="PR00081">
    <property type="entry name" value="GDHRDH"/>
</dbReference>